<dbReference type="EMBL" id="CM003377">
    <property type="protein sequence ID" value="KOM47797.1"/>
    <property type="molecule type" value="Genomic_DNA"/>
</dbReference>
<dbReference type="Gramene" id="KOM47797">
    <property type="protein sequence ID" value="KOM47797"/>
    <property type="gene ID" value="LR48_Vigan07g150100"/>
</dbReference>
<name>A0A0L9UYX9_PHAAN</name>
<protein>
    <recommendedName>
        <fullName evidence="3">Remorin C-terminal domain-containing protein</fullName>
    </recommendedName>
</protein>
<dbReference type="AlphaFoldDB" id="A0A0L9UYX9"/>
<sequence length="81" mass="9572">MAMSSKEIACHFVEMKALKDVENTMIMEQSSRNVVKSNKTELDLQLQRKRVEEWAKKKSTMSFSFKEKNDEILCLKEKRTK</sequence>
<evidence type="ECO:0000313" key="1">
    <source>
        <dbReference type="EMBL" id="KOM47797.1"/>
    </source>
</evidence>
<gene>
    <name evidence="1" type="ORF">LR48_Vigan07g150100</name>
</gene>
<evidence type="ECO:0008006" key="3">
    <source>
        <dbReference type="Google" id="ProtNLM"/>
    </source>
</evidence>
<evidence type="ECO:0000313" key="2">
    <source>
        <dbReference type="Proteomes" id="UP000053144"/>
    </source>
</evidence>
<reference evidence="2" key="1">
    <citation type="journal article" date="2015" name="Proc. Natl. Acad. Sci. U.S.A.">
        <title>Genome sequencing of adzuki bean (Vigna angularis) provides insight into high starch and low fat accumulation and domestication.</title>
        <authorList>
            <person name="Yang K."/>
            <person name="Tian Z."/>
            <person name="Chen C."/>
            <person name="Luo L."/>
            <person name="Zhao B."/>
            <person name="Wang Z."/>
            <person name="Yu L."/>
            <person name="Li Y."/>
            <person name="Sun Y."/>
            <person name="Li W."/>
            <person name="Chen Y."/>
            <person name="Li Y."/>
            <person name="Zhang Y."/>
            <person name="Ai D."/>
            <person name="Zhao J."/>
            <person name="Shang C."/>
            <person name="Ma Y."/>
            <person name="Wu B."/>
            <person name="Wang M."/>
            <person name="Gao L."/>
            <person name="Sun D."/>
            <person name="Zhang P."/>
            <person name="Guo F."/>
            <person name="Wang W."/>
            <person name="Li Y."/>
            <person name="Wang J."/>
            <person name="Varshney R.K."/>
            <person name="Wang J."/>
            <person name="Ling H.Q."/>
            <person name="Wan P."/>
        </authorList>
    </citation>
    <scope>NUCLEOTIDE SEQUENCE</scope>
    <source>
        <strain evidence="2">cv. Jingnong 6</strain>
    </source>
</reference>
<proteinExistence type="predicted"/>
<dbReference type="Proteomes" id="UP000053144">
    <property type="component" value="Chromosome 7"/>
</dbReference>
<organism evidence="1 2">
    <name type="scientific">Phaseolus angularis</name>
    <name type="common">Azuki bean</name>
    <name type="synonym">Vigna angularis</name>
    <dbReference type="NCBI Taxonomy" id="3914"/>
    <lineage>
        <taxon>Eukaryota</taxon>
        <taxon>Viridiplantae</taxon>
        <taxon>Streptophyta</taxon>
        <taxon>Embryophyta</taxon>
        <taxon>Tracheophyta</taxon>
        <taxon>Spermatophyta</taxon>
        <taxon>Magnoliopsida</taxon>
        <taxon>eudicotyledons</taxon>
        <taxon>Gunneridae</taxon>
        <taxon>Pentapetalae</taxon>
        <taxon>rosids</taxon>
        <taxon>fabids</taxon>
        <taxon>Fabales</taxon>
        <taxon>Fabaceae</taxon>
        <taxon>Papilionoideae</taxon>
        <taxon>50 kb inversion clade</taxon>
        <taxon>NPAAA clade</taxon>
        <taxon>indigoferoid/millettioid clade</taxon>
        <taxon>Phaseoleae</taxon>
        <taxon>Vigna</taxon>
    </lineage>
</organism>
<accession>A0A0L9UYX9</accession>